<reference evidence="1 2" key="1">
    <citation type="journal article" date="2018" name="Sci. Rep.">
        <title>Genomic signatures of local adaptation to the degree of environmental predictability in rotifers.</title>
        <authorList>
            <person name="Franch-Gras L."/>
            <person name="Hahn C."/>
            <person name="Garcia-Roger E.M."/>
            <person name="Carmona M.J."/>
            <person name="Serra M."/>
            <person name="Gomez A."/>
        </authorList>
    </citation>
    <scope>NUCLEOTIDE SEQUENCE [LARGE SCALE GENOMIC DNA]</scope>
    <source>
        <strain evidence="1">HYR1</strain>
    </source>
</reference>
<evidence type="ECO:0000313" key="2">
    <source>
        <dbReference type="Proteomes" id="UP000276133"/>
    </source>
</evidence>
<proteinExistence type="predicted"/>
<sequence length="67" mass="8023">MEPVSEKELDPTRAFFIKTIEQDFSTDIFHLQSQCSNSSRFNQTYKKEHNQCKMLSVVYEKELQLLY</sequence>
<protein>
    <submittedName>
        <fullName evidence="1">Uncharacterized protein</fullName>
    </submittedName>
</protein>
<organism evidence="1 2">
    <name type="scientific">Brachionus plicatilis</name>
    <name type="common">Marine rotifer</name>
    <name type="synonym">Brachionus muelleri</name>
    <dbReference type="NCBI Taxonomy" id="10195"/>
    <lineage>
        <taxon>Eukaryota</taxon>
        <taxon>Metazoa</taxon>
        <taxon>Spiralia</taxon>
        <taxon>Gnathifera</taxon>
        <taxon>Rotifera</taxon>
        <taxon>Eurotatoria</taxon>
        <taxon>Monogononta</taxon>
        <taxon>Pseudotrocha</taxon>
        <taxon>Ploima</taxon>
        <taxon>Brachionidae</taxon>
        <taxon>Brachionus</taxon>
    </lineage>
</organism>
<dbReference type="AlphaFoldDB" id="A0A3M7P8J8"/>
<keyword evidence="2" id="KW-1185">Reference proteome</keyword>
<accession>A0A3M7P8J8</accession>
<dbReference type="EMBL" id="REGN01012643">
    <property type="protein sequence ID" value="RMZ95034.1"/>
    <property type="molecule type" value="Genomic_DNA"/>
</dbReference>
<comment type="caution">
    <text evidence="1">The sequence shown here is derived from an EMBL/GenBank/DDBJ whole genome shotgun (WGS) entry which is preliminary data.</text>
</comment>
<gene>
    <name evidence="1" type="ORF">BpHYR1_034343</name>
</gene>
<name>A0A3M7P8J8_BRAPC</name>
<evidence type="ECO:0000313" key="1">
    <source>
        <dbReference type="EMBL" id="RMZ95034.1"/>
    </source>
</evidence>
<dbReference type="Proteomes" id="UP000276133">
    <property type="component" value="Unassembled WGS sequence"/>
</dbReference>